<keyword evidence="1" id="KW-0472">Membrane</keyword>
<feature type="domain" description="HTH cro/C1-type" evidence="2">
    <location>
        <begin position="58"/>
        <end position="112"/>
    </location>
</feature>
<evidence type="ECO:0000256" key="1">
    <source>
        <dbReference type="SAM" id="Phobius"/>
    </source>
</evidence>
<keyword evidence="1" id="KW-0812">Transmembrane</keyword>
<evidence type="ECO:0000313" key="4">
    <source>
        <dbReference type="Proteomes" id="UP000466864"/>
    </source>
</evidence>
<keyword evidence="4" id="KW-1185">Reference proteome</keyword>
<dbReference type="GO" id="GO:0003677">
    <property type="term" value="F:DNA binding"/>
    <property type="evidence" value="ECO:0007669"/>
    <property type="project" value="InterPro"/>
</dbReference>
<sequence length="203" mass="23380">MQMYCCIAPLQNFSLICEVFIDIVKFMLYSFLILHMRTFHPAGQKRKAETMTVFGEKVKNRRAELRIDQDRLADLCGVSRRTIVSYETQGKYPREATLRKLASALGVTERYLMNDEETDPSAGINEEPFIQEARDAFGKKGAEEMAAVLSRNEALFAGGTLSEDQKDMFYEAVTKAYFMSKKRAREKFGKKKTPEKEFPKEFH</sequence>
<accession>A0A7X2PA01</accession>
<dbReference type="AlphaFoldDB" id="A0A7X2PA01"/>
<feature type="transmembrane region" description="Helical" evidence="1">
    <location>
        <begin position="12"/>
        <end position="36"/>
    </location>
</feature>
<dbReference type="CDD" id="cd00093">
    <property type="entry name" value="HTH_XRE"/>
    <property type="match status" value="1"/>
</dbReference>
<dbReference type="Proteomes" id="UP000466864">
    <property type="component" value="Unassembled WGS sequence"/>
</dbReference>
<dbReference type="Pfam" id="PF01381">
    <property type="entry name" value="HTH_3"/>
    <property type="match status" value="1"/>
</dbReference>
<reference evidence="3 4" key="1">
    <citation type="submission" date="2019-08" db="EMBL/GenBank/DDBJ databases">
        <title>In-depth cultivation of the pig gut microbiome towards novel bacterial diversity and tailored functional studies.</title>
        <authorList>
            <person name="Wylensek D."/>
            <person name="Hitch T.C.A."/>
            <person name="Clavel T."/>
        </authorList>
    </citation>
    <scope>NUCLEOTIDE SEQUENCE [LARGE SCALE GENOMIC DNA]</scope>
    <source>
        <strain evidence="3 4">Oil+RF-744-WCA-WT-13</strain>
    </source>
</reference>
<dbReference type="InterPro" id="IPR010982">
    <property type="entry name" value="Lambda_DNA-bd_dom_sf"/>
</dbReference>
<dbReference type="EMBL" id="VUMV01000010">
    <property type="protein sequence ID" value="MST82939.1"/>
    <property type="molecule type" value="Genomic_DNA"/>
</dbReference>
<comment type="caution">
    <text evidence="3">The sequence shown here is derived from an EMBL/GenBank/DDBJ whole genome shotgun (WGS) entry which is preliminary data.</text>
</comment>
<proteinExistence type="predicted"/>
<gene>
    <name evidence="3" type="ORF">FYJ60_11565</name>
</gene>
<dbReference type="Gene3D" id="1.10.260.40">
    <property type="entry name" value="lambda repressor-like DNA-binding domains"/>
    <property type="match status" value="1"/>
</dbReference>
<dbReference type="PROSITE" id="PS50943">
    <property type="entry name" value="HTH_CROC1"/>
    <property type="match status" value="1"/>
</dbReference>
<dbReference type="SUPFAM" id="SSF47413">
    <property type="entry name" value="lambda repressor-like DNA-binding domains"/>
    <property type="match status" value="1"/>
</dbReference>
<dbReference type="InterPro" id="IPR001387">
    <property type="entry name" value="Cro/C1-type_HTH"/>
</dbReference>
<dbReference type="SMART" id="SM00530">
    <property type="entry name" value="HTH_XRE"/>
    <property type="match status" value="1"/>
</dbReference>
<evidence type="ECO:0000259" key="2">
    <source>
        <dbReference type="PROSITE" id="PS50943"/>
    </source>
</evidence>
<keyword evidence="1" id="KW-1133">Transmembrane helix</keyword>
<name>A0A7X2PA01_9FIRM</name>
<evidence type="ECO:0000313" key="3">
    <source>
        <dbReference type="EMBL" id="MST82939.1"/>
    </source>
</evidence>
<protein>
    <submittedName>
        <fullName evidence="3">Helix-turn-helix domain-containing protein</fullName>
    </submittedName>
</protein>
<organism evidence="3 4">
    <name type="scientific">Bilifractor porci</name>
    <dbReference type="NCBI Taxonomy" id="2606636"/>
    <lineage>
        <taxon>Bacteria</taxon>
        <taxon>Bacillati</taxon>
        <taxon>Bacillota</taxon>
        <taxon>Clostridia</taxon>
        <taxon>Lachnospirales</taxon>
        <taxon>Lachnospiraceae</taxon>
        <taxon>Bilifractor</taxon>
    </lineage>
</organism>